<reference evidence="3" key="1">
    <citation type="submission" date="2021-01" db="EMBL/GenBank/DDBJ databases">
        <authorList>
            <person name="Lovell J.T."/>
            <person name="Bentley N."/>
            <person name="Bhattarai G."/>
            <person name="Jenkins J.W."/>
            <person name="Sreedasyam A."/>
            <person name="Alarcon Y."/>
            <person name="Bock C."/>
            <person name="Boston L."/>
            <person name="Carlson J."/>
            <person name="Cervantes K."/>
            <person name="Clermont K."/>
            <person name="Krom N."/>
            <person name="Kubenka K."/>
            <person name="Mamidi S."/>
            <person name="Mattison C."/>
            <person name="Monteros M."/>
            <person name="Pisani C."/>
            <person name="Plott C."/>
            <person name="Rajasekar S."/>
            <person name="Rhein H.S."/>
            <person name="Rohla C."/>
            <person name="Song M."/>
            <person name="Hilaire R.S."/>
            <person name="Shu S."/>
            <person name="Wells L."/>
            <person name="Wang X."/>
            <person name="Webber J."/>
            <person name="Heerema R.J."/>
            <person name="Klein P."/>
            <person name="Conner P."/>
            <person name="Grauke L."/>
            <person name="Grimwood J."/>
            <person name="Schmutz J."/>
            <person name="Randall J.J."/>
        </authorList>
    </citation>
    <scope>NUCLEOTIDE SEQUENCE</scope>
    <source>
        <tissue evidence="3">Leaf</tissue>
    </source>
</reference>
<comment type="caution">
    <text evidence="3">The sequence shown here is derived from an EMBL/GenBank/DDBJ whole genome shotgun (WGS) entry which is preliminary data.</text>
</comment>
<proteinExistence type="predicted"/>
<dbReference type="AlphaFoldDB" id="A0A922JXT2"/>
<accession>A0A922JXT2</accession>
<feature type="chain" id="PRO_5037870279" evidence="2">
    <location>
        <begin position="19"/>
        <end position="239"/>
    </location>
</feature>
<sequence>MLRLSLLALFLPLAIVLACLSPSNSGIHTPAGASTTSSSKSAAEVLHHISAPRSFLSKKALEATVSTADEGALVSPPRRSLNKVPVPPSAPNPGTYIPAPTTSQSAAVGHSTMSPPRRLLNKVPVPPSAPNPGTYIPASSTSQSAAVAHNMSPPSPRRSLKTAADVPPASTANQSAFGEPLLQNASVPASAPNPTLACKQIPTSITCSQSFTVIHSISSPTLTEEARHRNKRMSVYPQS</sequence>
<evidence type="ECO:0000313" key="4">
    <source>
        <dbReference type="Proteomes" id="UP000811246"/>
    </source>
</evidence>
<protein>
    <submittedName>
        <fullName evidence="3">Uncharacterized protein</fullName>
    </submittedName>
</protein>
<name>A0A922JXT2_CARIL</name>
<organism evidence="3 4">
    <name type="scientific">Carya illinoinensis</name>
    <name type="common">Pecan</name>
    <dbReference type="NCBI Taxonomy" id="32201"/>
    <lineage>
        <taxon>Eukaryota</taxon>
        <taxon>Viridiplantae</taxon>
        <taxon>Streptophyta</taxon>
        <taxon>Embryophyta</taxon>
        <taxon>Tracheophyta</taxon>
        <taxon>Spermatophyta</taxon>
        <taxon>Magnoliopsida</taxon>
        <taxon>eudicotyledons</taxon>
        <taxon>Gunneridae</taxon>
        <taxon>Pentapetalae</taxon>
        <taxon>rosids</taxon>
        <taxon>fabids</taxon>
        <taxon>Fagales</taxon>
        <taxon>Juglandaceae</taxon>
        <taxon>Carya</taxon>
    </lineage>
</organism>
<dbReference type="EMBL" id="CM031827">
    <property type="protein sequence ID" value="KAG6724235.1"/>
    <property type="molecule type" value="Genomic_DNA"/>
</dbReference>
<feature type="signal peptide" evidence="2">
    <location>
        <begin position="1"/>
        <end position="18"/>
    </location>
</feature>
<evidence type="ECO:0000313" key="3">
    <source>
        <dbReference type="EMBL" id="KAG6724235.1"/>
    </source>
</evidence>
<dbReference type="PROSITE" id="PS51257">
    <property type="entry name" value="PROKAR_LIPOPROTEIN"/>
    <property type="match status" value="1"/>
</dbReference>
<keyword evidence="2" id="KW-0732">Signal</keyword>
<gene>
    <name evidence="3" type="ORF">I3842_03G249300</name>
</gene>
<feature type="region of interest" description="Disordered" evidence="1">
    <location>
        <begin position="68"/>
        <end position="174"/>
    </location>
</feature>
<evidence type="ECO:0000256" key="2">
    <source>
        <dbReference type="SAM" id="SignalP"/>
    </source>
</evidence>
<feature type="compositionally biased region" description="Polar residues" evidence="1">
    <location>
        <begin position="100"/>
        <end position="114"/>
    </location>
</feature>
<evidence type="ECO:0000256" key="1">
    <source>
        <dbReference type="SAM" id="MobiDB-lite"/>
    </source>
</evidence>
<dbReference type="Proteomes" id="UP000811246">
    <property type="component" value="Chromosome 3"/>
</dbReference>
<feature type="region of interest" description="Disordered" evidence="1">
    <location>
        <begin position="219"/>
        <end position="239"/>
    </location>
</feature>